<sequence length="167" mass="18638">MHSGHRTDGAYTSMAQRPAGTQEPAREATQLGSGREERNWGRSEQEWAAGSEEGPRGHPRQEPPEGQAVLSCQLRSELLFFTGANTFPEPTVSPPTAEKYGRKRRQPRRLVVLNASAPLPEQRLVAGRSCPTRHYIFQFCTCVAMRLILTNQEWDVACALPGPEIKR</sequence>
<protein>
    <submittedName>
        <fullName evidence="2">Uncharacterized protein</fullName>
    </submittedName>
</protein>
<evidence type="ECO:0000256" key="1">
    <source>
        <dbReference type="SAM" id="MobiDB-lite"/>
    </source>
</evidence>
<keyword evidence="3" id="KW-1185">Reference proteome</keyword>
<gene>
    <name evidence="2" type="ORF">TREES_T100014306</name>
</gene>
<feature type="region of interest" description="Disordered" evidence="1">
    <location>
        <begin position="1"/>
        <end position="68"/>
    </location>
</feature>
<reference evidence="3" key="1">
    <citation type="submission" date="2012-07" db="EMBL/GenBank/DDBJ databases">
        <title>Genome of the Chinese tree shrew, a rising model animal genetically related to primates.</title>
        <authorList>
            <person name="Zhang G."/>
            <person name="Fan Y."/>
            <person name="Yao Y."/>
            <person name="Huang Z."/>
        </authorList>
    </citation>
    <scope>NUCLEOTIDE SEQUENCE [LARGE SCALE GENOMIC DNA]</scope>
</reference>
<feature type="compositionally biased region" description="Basic and acidic residues" evidence="1">
    <location>
        <begin position="34"/>
        <end position="45"/>
    </location>
</feature>
<feature type="compositionally biased region" description="Basic and acidic residues" evidence="1">
    <location>
        <begin position="53"/>
        <end position="63"/>
    </location>
</feature>
<accession>L9JI82</accession>
<name>L9JI82_TUPCH</name>
<organism evidence="2 3">
    <name type="scientific">Tupaia chinensis</name>
    <name type="common">Chinese tree shrew</name>
    <name type="synonym">Tupaia belangeri chinensis</name>
    <dbReference type="NCBI Taxonomy" id="246437"/>
    <lineage>
        <taxon>Eukaryota</taxon>
        <taxon>Metazoa</taxon>
        <taxon>Chordata</taxon>
        <taxon>Craniata</taxon>
        <taxon>Vertebrata</taxon>
        <taxon>Euteleostomi</taxon>
        <taxon>Mammalia</taxon>
        <taxon>Eutheria</taxon>
        <taxon>Euarchontoglires</taxon>
        <taxon>Scandentia</taxon>
        <taxon>Tupaiidae</taxon>
        <taxon>Tupaia</taxon>
    </lineage>
</organism>
<dbReference type="InParanoid" id="L9JI82"/>
<dbReference type="Proteomes" id="UP000011518">
    <property type="component" value="Unassembled WGS sequence"/>
</dbReference>
<dbReference type="AlphaFoldDB" id="L9JI82"/>
<dbReference type="EMBL" id="KB321021">
    <property type="protein sequence ID" value="ELW48827.1"/>
    <property type="molecule type" value="Genomic_DNA"/>
</dbReference>
<reference evidence="3" key="2">
    <citation type="journal article" date="2013" name="Nat. Commun.">
        <title>Genome of the Chinese tree shrew.</title>
        <authorList>
            <person name="Fan Y."/>
            <person name="Huang Z.Y."/>
            <person name="Cao C.C."/>
            <person name="Chen C.S."/>
            <person name="Chen Y.X."/>
            <person name="Fan D.D."/>
            <person name="He J."/>
            <person name="Hou H.L."/>
            <person name="Hu L."/>
            <person name="Hu X.T."/>
            <person name="Jiang X.T."/>
            <person name="Lai R."/>
            <person name="Lang Y.S."/>
            <person name="Liang B."/>
            <person name="Liao S.G."/>
            <person name="Mu D."/>
            <person name="Ma Y.Y."/>
            <person name="Niu Y.Y."/>
            <person name="Sun X.Q."/>
            <person name="Xia J.Q."/>
            <person name="Xiao J."/>
            <person name="Xiong Z.Q."/>
            <person name="Xu L."/>
            <person name="Yang L."/>
            <person name="Zhang Y."/>
            <person name="Zhao W."/>
            <person name="Zhao X.D."/>
            <person name="Zheng Y.T."/>
            <person name="Zhou J.M."/>
            <person name="Zhu Y.B."/>
            <person name="Zhang G.J."/>
            <person name="Wang J."/>
            <person name="Yao Y.G."/>
        </authorList>
    </citation>
    <scope>NUCLEOTIDE SEQUENCE [LARGE SCALE GENOMIC DNA]</scope>
</reference>
<evidence type="ECO:0000313" key="3">
    <source>
        <dbReference type="Proteomes" id="UP000011518"/>
    </source>
</evidence>
<proteinExistence type="predicted"/>
<evidence type="ECO:0000313" key="2">
    <source>
        <dbReference type="EMBL" id="ELW48827.1"/>
    </source>
</evidence>
<feature type="region of interest" description="Disordered" evidence="1">
    <location>
        <begin position="84"/>
        <end position="105"/>
    </location>
</feature>